<name>Q2GDI8_EHRS3</name>
<evidence type="ECO:0000313" key="2">
    <source>
        <dbReference type="Proteomes" id="UP000001942"/>
    </source>
</evidence>
<reference evidence="1 2" key="1">
    <citation type="journal article" date="2006" name="PLoS Genet.">
        <title>Comparative genomics of emerging human ehrlichiosis agents.</title>
        <authorList>
            <person name="Dunning Hotopp J.C."/>
            <person name="Lin M."/>
            <person name="Madupu R."/>
            <person name="Crabtree J."/>
            <person name="Angiuoli S.V."/>
            <person name="Eisen J.A."/>
            <person name="Seshadri R."/>
            <person name="Ren Q."/>
            <person name="Wu M."/>
            <person name="Utterback T.R."/>
            <person name="Smith S."/>
            <person name="Lewis M."/>
            <person name="Khouri H."/>
            <person name="Zhang C."/>
            <person name="Niu H."/>
            <person name="Lin Q."/>
            <person name="Ohashi N."/>
            <person name="Zhi N."/>
            <person name="Nelson W."/>
            <person name="Brinkac L.M."/>
            <person name="Dodson R.J."/>
            <person name="Rosovitz M.J."/>
            <person name="Sundaram J."/>
            <person name="Daugherty S.C."/>
            <person name="Davidsen T."/>
            <person name="Durkin A.S."/>
            <person name="Gwinn M."/>
            <person name="Haft D.H."/>
            <person name="Selengut J.D."/>
            <person name="Sullivan S.A."/>
            <person name="Zafar N."/>
            <person name="Zhou L."/>
            <person name="Benahmed F."/>
            <person name="Forberger H."/>
            <person name="Halpin R."/>
            <person name="Mulligan S."/>
            <person name="Robinson J."/>
            <person name="White O."/>
            <person name="Rikihisa Y."/>
            <person name="Tettelin H."/>
        </authorList>
    </citation>
    <scope>NUCLEOTIDE SEQUENCE [LARGE SCALE GENOMIC DNA]</scope>
    <source>
        <strain evidence="2">ATCC VR-367 / Miyayama</strain>
    </source>
</reference>
<organism evidence="1 2">
    <name type="scientific">Ehrlichia sennetsu (strain ATCC VR-367 / Miyayama)</name>
    <name type="common">Neorickettsia sennetsu</name>
    <dbReference type="NCBI Taxonomy" id="222891"/>
    <lineage>
        <taxon>Bacteria</taxon>
        <taxon>Pseudomonadati</taxon>
        <taxon>Pseudomonadota</taxon>
        <taxon>Alphaproteobacteria</taxon>
        <taxon>Rickettsiales</taxon>
        <taxon>Anaplasmataceae</taxon>
        <taxon>Ehrlichia</taxon>
    </lineage>
</organism>
<dbReference type="EMBL" id="CP000237">
    <property type="protein sequence ID" value="ABD46018.1"/>
    <property type="molecule type" value="Genomic_DNA"/>
</dbReference>
<sequence length="34" mass="3700">MDELHLQIGAGAAPLLFSQTLTESSQLENCFTSF</sequence>
<dbReference type="KEGG" id="nse:NSE_0577"/>
<protein>
    <submittedName>
        <fullName evidence="1">Uncharacterized protein</fullName>
    </submittedName>
</protein>
<evidence type="ECO:0000313" key="1">
    <source>
        <dbReference type="EMBL" id="ABD46018.1"/>
    </source>
</evidence>
<dbReference type="HOGENOM" id="CLU_3374804_0_0_5"/>
<gene>
    <name evidence="1" type="ordered locus">NSE_0577</name>
</gene>
<keyword evidence="2" id="KW-1185">Reference proteome</keyword>
<dbReference type="AlphaFoldDB" id="Q2GDI8"/>
<accession>Q2GDI8</accession>
<proteinExistence type="predicted"/>
<dbReference type="Proteomes" id="UP000001942">
    <property type="component" value="Chromosome"/>
</dbReference>